<dbReference type="HOGENOM" id="CLU_939749_0_0_10"/>
<reference evidence="1" key="1">
    <citation type="submission" date="2012-02" db="EMBL/GenBank/DDBJ databases">
        <title>The complete genome of Solitalea canadensis DSM 3403.</title>
        <authorList>
            <consortium name="US DOE Joint Genome Institute (JGI-PGF)"/>
            <person name="Lucas S."/>
            <person name="Copeland A."/>
            <person name="Lapidus A."/>
            <person name="Glavina del Rio T."/>
            <person name="Dalin E."/>
            <person name="Tice H."/>
            <person name="Bruce D."/>
            <person name="Goodwin L."/>
            <person name="Pitluck S."/>
            <person name="Peters L."/>
            <person name="Ovchinnikova G."/>
            <person name="Lu M."/>
            <person name="Kyrpides N."/>
            <person name="Mavromatis K."/>
            <person name="Ivanova N."/>
            <person name="Brettin T."/>
            <person name="Detter J.C."/>
            <person name="Han C."/>
            <person name="Larimer F."/>
            <person name="Land M."/>
            <person name="Hauser L."/>
            <person name="Markowitz V."/>
            <person name="Cheng J.-F."/>
            <person name="Hugenholtz P."/>
            <person name="Woyke T."/>
            <person name="Wu D."/>
            <person name="Spring S."/>
            <person name="Schroeder M."/>
            <person name="Kopitz M."/>
            <person name="Brambilla E."/>
            <person name="Klenk H.-P."/>
            <person name="Eisen J.A."/>
        </authorList>
    </citation>
    <scope>NUCLEOTIDE SEQUENCE</scope>
    <source>
        <strain evidence="1">DSM 3403</strain>
    </source>
</reference>
<dbReference type="Proteomes" id="UP000007590">
    <property type="component" value="Chromosome"/>
</dbReference>
<dbReference type="STRING" id="929556.Solca_3645"/>
<accession>H8KLE7</accession>
<keyword evidence="2" id="KW-1185">Reference proteome</keyword>
<proteinExistence type="predicted"/>
<protein>
    <recommendedName>
        <fullName evidence="3">DUF4595 domain-containing protein</fullName>
    </recommendedName>
</protein>
<evidence type="ECO:0000313" key="1">
    <source>
        <dbReference type="EMBL" id="AFD08649.1"/>
    </source>
</evidence>
<dbReference type="RefSeq" id="WP_014681872.1">
    <property type="nucleotide sequence ID" value="NC_017770.1"/>
</dbReference>
<dbReference type="AlphaFoldDB" id="H8KLE7"/>
<dbReference type="OrthoDB" id="1073003at2"/>
<evidence type="ECO:0000313" key="2">
    <source>
        <dbReference type="Proteomes" id="UP000007590"/>
    </source>
</evidence>
<dbReference type="PROSITE" id="PS51257">
    <property type="entry name" value="PROKAR_LIPOPROTEIN"/>
    <property type="match status" value="1"/>
</dbReference>
<gene>
    <name evidence="1" type="ordered locus">Solca_3645</name>
</gene>
<sequence>MKTYTLYLLILCLAVIGCQKDIIGENDPVLKTTENTNLKYLPVELVILYDEQENADSAKIAFSYYNDEGDLASISENYYFPSGQSNDTHHFTYQNNKLHTVGREGEYIELSGPSVHKFNFNGDKASGYETGHWADYVDPFWPTMPPDENGEYPPAPIYWDVEFSDGITTIAWSNNKLAFLQNQYGKLTFNYDNELLTSIQPESGSSFEMQFGTKTYTYENKSYWAKNIKNKDVLILLFRIFDPVEQNPTKICVKWRGNNNTEVLGTNDYTSTYNEDGYPIEICETYSGVRYNTNEPITINTTYKIKYITIPQSNE</sequence>
<dbReference type="KEGG" id="scn:Solca_3645"/>
<organism evidence="1 2">
    <name type="scientific">Solitalea canadensis (strain ATCC 29591 / DSM 3403 / JCM 21819 / LMG 8368 / NBRC 15130 / NCIMB 12057 / USAM 9D)</name>
    <name type="common">Flexibacter canadensis</name>
    <dbReference type="NCBI Taxonomy" id="929556"/>
    <lineage>
        <taxon>Bacteria</taxon>
        <taxon>Pseudomonadati</taxon>
        <taxon>Bacteroidota</taxon>
        <taxon>Sphingobacteriia</taxon>
        <taxon>Sphingobacteriales</taxon>
        <taxon>Sphingobacteriaceae</taxon>
        <taxon>Solitalea</taxon>
    </lineage>
</organism>
<dbReference type="EMBL" id="CP003349">
    <property type="protein sequence ID" value="AFD08649.1"/>
    <property type="molecule type" value="Genomic_DNA"/>
</dbReference>
<evidence type="ECO:0008006" key="3">
    <source>
        <dbReference type="Google" id="ProtNLM"/>
    </source>
</evidence>
<name>H8KLE7_SOLCM</name>